<evidence type="ECO:0000256" key="7">
    <source>
        <dbReference type="ARBA" id="ARBA00022989"/>
    </source>
</evidence>
<evidence type="ECO:0000256" key="9">
    <source>
        <dbReference type="ARBA" id="ARBA00023136"/>
    </source>
</evidence>
<comment type="caution">
    <text evidence="13">The sequence shown here is derived from an EMBL/GenBank/DDBJ whole genome shotgun (WGS) entry which is preliminary data.</text>
</comment>
<feature type="transmembrane region" description="Helical" evidence="11">
    <location>
        <begin position="227"/>
        <end position="244"/>
    </location>
</feature>
<evidence type="ECO:0000256" key="8">
    <source>
        <dbReference type="ARBA" id="ARBA00023065"/>
    </source>
</evidence>
<feature type="transmembrane region" description="Helical" evidence="11">
    <location>
        <begin position="190"/>
        <end position="215"/>
    </location>
</feature>
<evidence type="ECO:0000256" key="6">
    <source>
        <dbReference type="ARBA" id="ARBA00022958"/>
    </source>
</evidence>
<dbReference type="InterPro" id="IPR036291">
    <property type="entry name" value="NAD(P)-bd_dom_sf"/>
</dbReference>
<feature type="transmembrane region" description="Helical" evidence="11">
    <location>
        <begin position="250"/>
        <end position="267"/>
    </location>
</feature>
<feature type="transmembrane region" description="Helical" evidence="11">
    <location>
        <begin position="333"/>
        <end position="354"/>
    </location>
</feature>
<dbReference type="SUPFAM" id="SSF51735">
    <property type="entry name" value="NAD(P)-binding Rossmann-fold domains"/>
    <property type="match status" value="1"/>
</dbReference>
<organism evidence="13 14">
    <name type="scientific">Labrys wisconsinensis</name>
    <dbReference type="NCBI Taxonomy" id="425677"/>
    <lineage>
        <taxon>Bacteria</taxon>
        <taxon>Pseudomonadati</taxon>
        <taxon>Pseudomonadota</taxon>
        <taxon>Alphaproteobacteria</taxon>
        <taxon>Hyphomicrobiales</taxon>
        <taxon>Xanthobacteraceae</taxon>
        <taxon>Labrys</taxon>
    </lineage>
</organism>
<dbReference type="Gene3D" id="1.20.1530.20">
    <property type="match status" value="1"/>
</dbReference>
<feature type="transmembrane region" description="Helical" evidence="11">
    <location>
        <begin position="366"/>
        <end position="386"/>
    </location>
</feature>
<dbReference type="EMBL" id="JAUSVX010000001">
    <property type="protein sequence ID" value="MDQ0467403.1"/>
    <property type="molecule type" value="Genomic_DNA"/>
</dbReference>
<keyword evidence="6" id="KW-0630">Potassium</keyword>
<dbReference type="PANTHER" id="PTHR46157:SF4">
    <property type="entry name" value="K(+) EFFLUX ANTIPORTER 3, CHLOROPLASTIC"/>
    <property type="match status" value="1"/>
</dbReference>
<feature type="transmembrane region" description="Helical" evidence="11">
    <location>
        <begin position="159"/>
        <end position="178"/>
    </location>
</feature>
<reference evidence="13 14" key="1">
    <citation type="submission" date="2023-07" db="EMBL/GenBank/DDBJ databases">
        <title>Genomic Encyclopedia of Type Strains, Phase IV (KMG-IV): sequencing the most valuable type-strain genomes for metagenomic binning, comparative biology and taxonomic classification.</title>
        <authorList>
            <person name="Goeker M."/>
        </authorList>
    </citation>
    <scope>NUCLEOTIDE SEQUENCE [LARGE SCALE GENOMIC DNA]</scope>
    <source>
        <strain evidence="13 14">DSM 19619</strain>
    </source>
</reference>
<evidence type="ECO:0000313" key="14">
    <source>
        <dbReference type="Proteomes" id="UP001242480"/>
    </source>
</evidence>
<feature type="transmembrane region" description="Helical" evidence="11">
    <location>
        <begin position="279"/>
        <end position="299"/>
    </location>
</feature>
<accession>A0ABU0IZH0</accession>
<keyword evidence="9 11" id="KW-0472">Membrane</keyword>
<keyword evidence="3" id="KW-0050">Antiport</keyword>
<feature type="transmembrane region" description="Helical" evidence="11">
    <location>
        <begin position="124"/>
        <end position="147"/>
    </location>
</feature>
<evidence type="ECO:0000259" key="12">
    <source>
        <dbReference type="PROSITE" id="PS51201"/>
    </source>
</evidence>
<evidence type="ECO:0000256" key="11">
    <source>
        <dbReference type="SAM" id="Phobius"/>
    </source>
</evidence>
<dbReference type="PROSITE" id="PS51201">
    <property type="entry name" value="RCK_N"/>
    <property type="match status" value="1"/>
</dbReference>
<dbReference type="Pfam" id="PF00999">
    <property type="entry name" value="Na_H_Exchanger"/>
    <property type="match status" value="1"/>
</dbReference>
<feature type="transmembrane region" description="Helical" evidence="11">
    <location>
        <begin position="305"/>
        <end position="326"/>
    </location>
</feature>
<dbReference type="RefSeq" id="WP_307266953.1">
    <property type="nucleotide sequence ID" value="NZ_JAUSVX010000001.1"/>
</dbReference>
<evidence type="ECO:0000256" key="2">
    <source>
        <dbReference type="ARBA" id="ARBA00022448"/>
    </source>
</evidence>
<dbReference type="Gene3D" id="3.40.50.720">
    <property type="entry name" value="NAD(P)-binding Rossmann-like Domain"/>
    <property type="match status" value="1"/>
</dbReference>
<name>A0ABU0IZH0_9HYPH</name>
<feature type="transmembrane region" description="Helical" evidence="11">
    <location>
        <begin position="99"/>
        <end position="118"/>
    </location>
</feature>
<evidence type="ECO:0000313" key="13">
    <source>
        <dbReference type="EMBL" id="MDQ0467403.1"/>
    </source>
</evidence>
<keyword evidence="2" id="KW-0813">Transport</keyword>
<feature type="compositionally biased region" description="Basic residues" evidence="10">
    <location>
        <begin position="578"/>
        <end position="588"/>
    </location>
</feature>
<dbReference type="PANTHER" id="PTHR46157">
    <property type="entry name" value="K(+) EFFLUX ANTIPORTER 3, CHLOROPLASTIC"/>
    <property type="match status" value="1"/>
</dbReference>
<evidence type="ECO:0000256" key="3">
    <source>
        <dbReference type="ARBA" id="ARBA00022449"/>
    </source>
</evidence>
<evidence type="ECO:0000256" key="1">
    <source>
        <dbReference type="ARBA" id="ARBA00004141"/>
    </source>
</evidence>
<dbReference type="InterPro" id="IPR003148">
    <property type="entry name" value="RCK_N"/>
</dbReference>
<feature type="domain" description="RCK N-terminal" evidence="12">
    <location>
        <begin position="413"/>
        <end position="530"/>
    </location>
</feature>
<protein>
    <submittedName>
        <fullName evidence="13">CPA2 family monovalent cation:H+ antiporter-2</fullName>
    </submittedName>
</protein>
<evidence type="ECO:0000256" key="10">
    <source>
        <dbReference type="SAM" id="MobiDB-lite"/>
    </source>
</evidence>
<comment type="subcellular location">
    <subcellularLocation>
        <location evidence="1">Membrane</location>
        <topology evidence="1">Multi-pass membrane protein</topology>
    </subcellularLocation>
</comment>
<evidence type="ECO:0000256" key="4">
    <source>
        <dbReference type="ARBA" id="ARBA00022538"/>
    </source>
</evidence>
<keyword evidence="4" id="KW-0633">Potassium transport</keyword>
<feature type="transmembrane region" description="Helical" evidence="11">
    <location>
        <begin position="32"/>
        <end position="55"/>
    </location>
</feature>
<keyword evidence="8" id="KW-0406">Ion transport</keyword>
<gene>
    <name evidence="13" type="ORF">QO011_000398</name>
</gene>
<keyword evidence="7 11" id="KW-1133">Transmembrane helix</keyword>
<dbReference type="InterPro" id="IPR006153">
    <property type="entry name" value="Cation/H_exchanger_TM"/>
</dbReference>
<feature type="transmembrane region" description="Helical" evidence="11">
    <location>
        <begin position="67"/>
        <end position="87"/>
    </location>
</feature>
<sequence length="588" mass="61623">MHNLVATKDMLVVLGAAAIVVPFVRRFNVSPVLGFLAAGVALGPNGLGALGPLLPAIDWVTIRERETIAAIAEYGVVFLLFVIGLELTLARLTSMRRLVFGLGGLQVLLSALAIGLVASRFLDLPAALTVGAALALSSTAIVIEVLAGEKRVASATGRATFAILICQDLAVVPILFIVGSHPEGSVLQGLAFGLIKAAVTIGLIVVVGKFLLAPLFRMVAGRDSREFFMAATLLVAIGTGMVAASAGLSMALGAFIAGLLIAETEYRRAVEATIEPFKSLLLGVFFFAVGMSLDLATVLQHPGLVVAALTCLLLVKGLLVFVLARVFRLSRPVAIEAAFLLAPAGEFAFVVFQIAADESILAPDQAALAVAVASLSMALTPLLGIAGHRLGKRFERPVPVDPEVQAPLPTDGARRAIVVGYGRVGHLVADMLGRHGVSYLAVDADARGVAHWRRESKSVYWGDATDAAFLERCGLMEASALVVTIDKAKEVEAIVATARALRPELVIVARARDADHARSLYAMGVTDAVPETIEASLQLSEAALVGLGVATGPVIASIHERRDEFRQELQGAAGRPTHAVKPKRLRSS</sequence>
<dbReference type="Pfam" id="PF02254">
    <property type="entry name" value="TrkA_N"/>
    <property type="match status" value="1"/>
</dbReference>
<proteinExistence type="predicted"/>
<dbReference type="Proteomes" id="UP001242480">
    <property type="component" value="Unassembled WGS sequence"/>
</dbReference>
<keyword evidence="5 11" id="KW-0812">Transmembrane</keyword>
<feature type="transmembrane region" description="Helical" evidence="11">
    <location>
        <begin position="6"/>
        <end position="25"/>
    </location>
</feature>
<keyword evidence="14" id="KW-1185">Reference proteome</keyword>
<evidence type="ECO:0000256" key="5">
    <source>
        <dbReference type="ARBA" id="ARBA00022692"/>
    </source>
</evidence>
<dbReference type="InterPro" id="IPR038770">
    <property type="entry name" value="Na+/solute_symporter_sf"/>
</dbReference>
<feature type="region of interest" description="Disordered" evidence="10">
    <location>
        <begin position="569"/>
        <end position="588"/>
    </location>
</feature>